<organism evidence="5 6">
    <name type="scientific">Dictyobacter vulcani</name>
    <dbReference type="NCBI Taxonomy" id="2607529"/>
    <lineage>
        <taxon>Bacteria</taxon>
        <taxon>Bacillati</taxon>
        <taxon>Chloroflexota</taxon>
        <taxon>Ktedonobacteria</taxon>
        <taxon>Ktedonobacterales</taxon>
        <taxon>Dictyobacteraceae</taxon>
        <taxon>Dictyobacter</taxon>
    </lineage>
</organism>
<keyword evidence="6" id="KW-1185">Reference proteome</keyword>
<dbReference type="InterPro" id="IPR008143">
    <property type="entry name" value="Ala_DH/PNT_CS2"/>
</dbReference>
<accession>A0A5J4KUA4</accession>
<feature type="domain" description="MnmG N-terminal" evidence="4">
    <location>
        <begin position="7"/>
        <end position="45"/>
    </location>
</feature>
<comment type="caution">
    <text evidence="5">The sequence shown here is derived from an EMBL/GenBank/DDBJ whole genome shotgun (WGS) entry which is preliminary data.</text>
</comment>
<dbReference type="Gene3D" id="3.50.50.60">
    <property type="entry name" value="FAD/NAD(P)-binding domain"/>
    <property type="match status" value="1"/>
</dbReference>
<dbReference type="InterPro" id="IPR040131">
    <property type="entry name" value="MnmG_N"/>
</dbReference>
<dbReference type="PROSITE" id="PS00837">
    <property type="entry name" value="ALADH_PNT_2"/>
    <property type="match status" value="1"/>
</dbReference>
<evidence type="ECO:0000256" key="3">
    <source>
        <dbReference type="ARBA" id="ARBA00022827"/>
    </source>
</evidence>
<name>A0A5J4KUA4_9CHLR</name>
<keyword evidence="3" id="KW-0274">FAD</keyword>
<gene>
    <name evidence="5" type="ORF">KDW_41890</name>
</gene>
<dbReference type="Pfam" id="PF01134">
    <property type="entry name" value="GIDA"/>
    <property type="match status" value="1"/>
</dbReference>
<proteinExistence type="predicted"/>
<dbReference type="GO" id="GO:0016491">
    <property type="term" value="F:oxidoreductase activity"/>
    <property type="evidence" value="ECO:0007669"/>
    <property type="project" value="InterPro"/>
</dbReference>
<dbReference type="InterPro" id="IPR036188">
    <property type="entry name" value="FAD/NAD-bd_sf"/>
</dbReference>
<sequence>MQRTHYDLTIIGGGSAGLTAAHLAQSLGANVLLIDKERLGEIVCGTVVYRARA</sequence>
<comment type="cofactor">
    <cofactor evidence="1">
        <name>FAD</name>
        <dbReference type="ChEBI" id="CHEBI:57692"/>
    </cofactor>
</comment>
<protein>
    <recommendedName>
        <fullName evidence="4">MnmG N-terminal domain-containing protein</fullName>
    </recommendedName>
</protein>
<evidence type="ECO:0000259" key="4">
    <source>
        <dbReference type="Pfam" id="PF01134"/>
    </source>
</evidence>
<dbReference type="AlphaFoldDB" id="A0A5J4KUA4"/>
<dbReference type="EMBL" id="BKZW01000002">
    <property type="protein sequence ID" value="GER90027.1"/>
    <property type="molecule type" value="Genomic_DNA"/>
</dbReference>
<evidence type="ECO:0000256" key="1">
    <source>
        <dbReference type="ARBA" id="ARBA00001974"/>
    </source>
</evidence>
<evidence type="ECO:0000313" key="5">
    <source>
        <dbReference type="EMBL" id="GER90027.1"/>
    </source>
</evidence>
<keyword evidence="2" id="KW-0285">Flavoprotein</keyword>
<dbReference type="SUPFAM" id="SSF51905">
    <property type="entry name" value="FAD/NAD(P)-binding domain"/>
    <property type="match status" value="1"/>
</dbReference>
<evidence type="ECO:0000256" key="2">
    <source>
        <dbReference type="ARBA" id="ARBA00022630"/>
    </source>
</evidence>
<reference evidence="5 6" key="1">
    <citation type="submission" date="2019-10" db="EMBL/GenBank/DDBJ databases">
        <title>Dictyobacter vulcani sp. nov., within the class Ktedonobacteria, isolated from soil of volcanic Mt. Zao.</title>
        <authorList>
            <person name="Zheng Y."/>
            <person name="Wang C.M."/>
            <person name="Sakai Y."/>
            <person name="Abe K."/>
            <person name="Yokota A."/>
            <person name="Yabe S."/>
        </authorList>
    </citation>
    <scope>NUCLEOTIDE SEQUENCE [LARGE SCALE GENOMIC DNA]</scope>
    <source>
        <strain evidence="5 6">W12</strain>
    </source>
</reference>
<dbReference type="RefSeq" id="WP_233097830.1">
    <property type="nucleotide sequence ID" value="NZ_BKZW01000002.1"/>
</dbReference>
<evidence type="ECO:0000313" key="6">
    <source>
        <dbReference type="Proteomes" id="UP000326912"/>
    </source>
</evidence>
<dbReference type="Proteomes" id="UP000326912">
    <property type="component" value="Unassembled WGS sequence"/>
</dbReference>